<comment type="caution">
    <text evidence="2">The sequence shown here is derived from an EMBL/GenBank/DDBJ whole genome shotgun (WGS) entry which is preliminary data.</text>
</comment>
<proteinExistence type="predicted"/>
<evidence type="ECO:0000313" key="3">
    <source>
        <dbReference type="Proteomes" id="UP001295794"/>
    </source>
</evidence>
<organism evidence="2 3">
    <name type="scientific">Mycena citricolor</name>
    <dbReference type="NCBI Taxonomy" id="2018698"/>
    <lineage>
        <taxon>Eukaryota</taxon>
        <taxon>Fungi</taxon>
        <taxon>Dikarya</taxon>
        <taxon>Basidiomycota</taxon>
        <taxon>Agaricomycotina</taxon>
        <taxon>Agaricomycetes</taxon>
        <taxon>Agaricomycetidae</taxon>
        <taxon>Agaricales</taxon>
        <taxon>Marasmiineae</taxon>
        <taxon>Mycenaceae</taxon>
        <taxon>Mycena</taxon>
    </lineage>
</organism>
<dbReference type="AlphaFoldDB" id="A0AAD2Q4G4"/>
<feature type="compositionally biased region" description="Polar residues" evidence="1">
    <location>
        <begin position="299"/>
        <end position="310"/>
    </location>
</feature>
<dbReference type="Proteomes" id="UP001295794">
    <property type="component" value="Unassembled WGS sequence"/>
</dbReference>
<keyword evidence="3" id="KW-1185">Reference proteome</keyword>
<feature type="region of interest" description="Disordered" evidence="1">
    <location>
        <begin position="272"/>
        <end position="328"/>
    </location>
</feature>
<feature type="region of interest" description="Disordered" evidence="1">
    <location>
        <begin position="1"/>
        <end position="67"/>
    </location>
</feature>
<evidence type="ECO:0000256" key="1">
    <source>
        <dbReference type="SAM" id="MobiDB-lite"/>
    </source>
</evidence>
<feature type="compositionally biased region" description="Polar residues" evidence="1">
    <location>
        <begin position="138"/>
        <end position="163"/>
    </location>
</feature>
<feature type="region of interest" description="Disordered" evidence="1">
    <location>
        <begin position="184"/>
        <end position="251"/>
    </location>
</feature>
<accession>A0AAD2Q4G4</accession>
<evidence type="ECO:0000313" key="2">
    <source>
        <dbReference type="EMBL" id="CAK5275198.1"/>
    </source>
</evidence>
<dbReference type="EMBL" id="CAVNYO010000405">
    <property type="protein sequence ID" value="CAK5275198.1"/>
    <property type="molecule type" value="Genomic_DNA"/>
</dbReference>
<reference evidence="2" key="1">
    <citation type="submission" date="2023-11" db="EMBL/GenBank/DDBJ databases">
        <authorList>
            <person name="De Vega J J."/>
            <person name="De Vega J J."/>
        </authorList>
    </citation>
    <scope>NUCLEOTIDE SEQUENCE</scope>
</reference>
<feature type="compositionally biased region" description="Polar residues" evidence="1">
    <location>
        <begin position="199"/>
        <end position="221"/>
    </location>
</feature>
<protein>
    <submittedName>
        <fullName evidence="2">Uncharacterized protein</fullName>
    </submittedName>
</protein>
<feature type="region of interest" description="Disordered" evidence="1">
    <location>
        <begin position="94"/>
        <end position="163"/>
    </location>
</feature>
<feature type="compositionally biased region" description="Basic and acidic residues" evidence="1">
    <location>
        <begin position="280"/>
        <end position="291"/>
    </location>
</feature>
<gene>
    <name evidence="2" type="ORF">MYCIT1_LOCUS22806</name>
</gene>
<sequence>MSRNPPKTILPARSPPLLRPLPRRIQQANTGESTAGGEVGEPAEVRAVSPSGAPSVKLGAPRSRPVTPDLSYRQIVAGFASPLEVLGSISQLEVDQDSGSRPGGVVDDGALHQVEVPGEDQWTEVTRSTARTHRERSPSQLSNSKDTSSGPHTWSQAEGSMSIPQLRTLAERYSTLLRNAEARTAADGHASGNFHGDTATMSQTNRSVNSGPKQTPESAKSSEIVPQANSQARAGPSKNRGKAIDPRNWGQLDFGEEFSKDEIEAQREALETHNARHREVKREQVPTEMKKFSPRSGANPMQNAPSILTDNESEPETEGDVASGQTTDEKIRRLEEEIQSLHQGYMKLEAFTIAQMSKQYNTSWTLQLH</sequence>
<name>A0AAD2Q4G4_9AGAR</name>